<evidence type="ECO:0000313" key="13">
    <source>
        <dbReference type="Proteomes" id="UP001428290"/>
    </source>
</evidence>
<feature type="transmembrane region" description="Helical" evidence="10">
    <location>
        <begin position="66"/>
        <end position="85"/>
    </location>
</feature>
<comment type="caution">
    <text evidence="12">The sequence shown here is derived from an EMBL/GenBank/DDBJ whole genome shotgun (WGS) entry which is preliminary data.</text>
</comment>
<protein>
    <recommendedName>
        <fullName evidence="11">Vitamin K epoxide reductase domain-containing protein</fullName>
    </recommendedName>
</protein>
<dbReference type="SMART" id="SM00756">
    <property type="entry name" value="VKc"/>
    <property type="match status" value="1"/>
</dbReference>
<dbReference type="EMBL" id="BAABRU010000017">
    <property type="protein sequence ID" value="GAA5530303.1"/>
    <property type="molecule type" value="Genomic_DNA"/>
</dbReference>
<evidence type="ECO:0000256" key="2">
    <source>
        <dbReference type="ARBA" id="ARBA00006214"/>
    </source>
</evidence>
<evidence type="ECO:0000256" key="9">
    <source>
        <dbReference type="ARBA" id="ARBA00023284"/>
    </source>
</evidence>
<accession>A0ABP9X6U0</accession>
<proteinExistence type="inferred from homology"/>
<feature type="transmembrane region" description="Helical" evidence="10">
    <location>
        <begin position="12"/>
        <end position="28"/>
    </location>
</feature>
<dbReference type="CDD" id="cd12916">
    <property type="entry name" value="VKOR_1"/>
    <property type="match status" value="1"/>
</dbReference>
<evidence type="ECO:0000256" key="5">
    <source>
        <dbReference type="ARBA" id="ARBA00022989"/>
    </source>
</evidence>
<feature type="transmembrane region" description="Helical" evidence="10">
    <location>
        <begin position="127"/>
        <end position="147"/>
    </location>
</feature>
<keyword evidence="7 10" id="KW-0472">Membrane</keyword>
<sequence>MDERPDWPRMAMAFLALGGLINSSYLTIHRLRPTQSAPLVCGVVGNCEAVQASKYSVFPPTNGIPVAYIGFVGFLLLLVLSVLSLQRSQLGRFSLPTINLVLASGGLAFSAYLTAIEAWVLHEWCQWCIISAVVAVLFWALAGFDWWQARRLTATEQLDPANATAV</sequence>
<evidence type="ECO:0000256" key="8">
    <source>
        <dbReference type="ARBA" id="ARBA00023157"/>
    </source>
</evidence>
<dbReference type="Gene3D" id="1.20.1440.130">
    <property type="entry name" value="VKOR domain"/>
    <property type="match status" value="1"/>
</dbReference>
<dbReference type="Pfam" id="PF07884">
    <property type="entry name" value="VKOR"/>
    <property type="match status" value="1"/>
</dbReference>
<keyword evidence="3 10" id="KW-0812">Transmembrane</keyword>
<evidence type="ECO:0000256" key="7">
    <source>
        <dbReference type="ARBA" id="ARBA00023136"/>
    </source>
</evidence>
<evidence type="ECO:0000256" key="4">
    <source>
        <dbReference type="ARBA" id="ARBA00022719"/>
    </source>
</evidence>
<keyword evidence="9" id="KW-0676">Redox-active center</keyword>
<feature type="domain" description="Vitamin K epoxide reductase" evidence="11">
    <location>
        <begin position="5"/>
        <end position="146"/>
    </location>
</feature>
<evidence type="ECO:0000313" key="12">
    <source>
        <dbReference type="EMBL" id="GAA5530303.1"/>
    </source>
</evidence>
<dbReference type="InterPro" id="IPR012932">
    <property type="entry name" value="VKOR"/>
</dbReference>
<dbReference type="InterPro" id="IPR044698">
    <property type="entry name" value="VKOR/LTO1"/>
</dbReference>
<keyword evidence="6" id="KW-0560">Oxidoreductase</keyword>
<reference evidence="12 13" key="1">
    <citation type="submission" date="2024-02" db="EMBL/GenBank/DDBJ databases">
        <title>Herpetosiphon gulosus NBRC 112829.</title>
        <authorList>
            <person name="Ichikawa N."/>
            <person name="Katano-Makiyama Y."/>
            <person name="Hidaka K."/>
        </authorList>
    </citation>
    <scope>NUCLEOTIDE SEQUENCE [LARGE SCALE GENOMIC DNA]</scope>
    <source>
        <strain evidence="12 13">NBRC 112829</strain>
    </source>
</reference>
<dbReference type="PANTHER" id="PTHR34573:SF1">
    <property type="entry name" value="VITAMIN K EPOXIDE REDUCTASE DOMAIN-CONTAINING PROTEIN"/>
    <property type="match status" value="1"/>
</dbReference>
<dbReference type="PANTHER" id="PTHR34573">
    <property type="entry name" value="VKC DOMAIN-CONTAINING PROTEIN"/>
    <property type="match status" value="1"/>
</dbReference>
<evidence type="ECO:0000256" key="1">
    <source>
        <dbReference type="ARBA" id="ARBA00004141"/>
    </source>
</evidence>
<keyword evidence="5 10" id="KW-1133">Transmembrane helix</keyword>
<keyword evidence="13" id="KW-1185">Reference proteome</keyword>
<organism evidence="12 13">
    <name type="scientific">Herpetosiphon gulosus</name>
    <dbReference type="NCBI Taxonomy" id="1973496"/>
    <lineage>
        <taxon>Bacteria</taxon>
        <taxon>Bacillati</taxon>
        <taxon>Chloroflexota</taxon>
        <taxon>Chloroflexia</taxon>
        <taxon>Herpetosiphonales</taxon>
        <taxon>Herpetosiphonaceae</taxon>
        <taxon>Herpetosiphon</taxon>
    </lineage>
</organism>
<evidence type="ECO:0000259" key="11">
    <source>
        <dbReference type="SMART" id="SM00756"/>
    </source>
</evidence>
<feature type="transmembrane region" description="Helical" evidence="10">
    <location>
        <begin position="97"/>
        <end position="121"/>
    </location>
</feature>
<evidence type="ECO:0000256" key="10">
    <source>
        <dbReference type="SAM" id="Phobius"/>
    </source>
</evidence>
<gene>
    <name evidence="12" type="ORF">Hgul01_04121</name>
</gene>
<keyword evidence="4" id="KW-0874">Quinone</keyword>
<comment type="subcellular location">
    <subcellularLocation>
        <location evidence="1">Membrane</location>
        <topology evidence="1">Multi-pass membrane protein</topology>
    </subcellularLocation>
</comment>
<keyword evidence="8" id="KW-1015">Disulfide bond</keyword>
<name>A0ABP9X6U0_9CHLR</name>
<dbReference type="InterPro" id="IPR038354">
    <property type="entry name" value="VKOR_sf"/>
</dbReference>
<evidence type="ECO:0000256" key="6">
    <source>
        <dbReference type="ARBA" id="ARBA00023002"/>
    </source>
</evidence>
<evidence type="ECO:0000256" key="3">
    <source>
        <dbReference type="ARBA" id="ARBA00022692"/>
    </source>
</evidence>
<dbReference type="Proteomes" id="UP001428290">
    <property type="component" value="Unassembled WGS sequence"/>
</dbReference>
<comment type="similarity">
    <text evidence="2">Belongs to the VKOR family.</text>
</comment>